<evidence type="ECO:0000259" key="2">
    <source>
        <dbReference type="Pfam" id="PF01345"/>
    </source>
</evidence>
<dbReference type="InterPro" id="IPR008966">
    <property type="entry name" value="Adhesion_dom_sf"/>
</dbReference>
<keyword evidence="4" id="KW-1185">Reference proteome</keyword>
<protein>
    <recommendedName>
        <fullName evidence="2">DUF11 domain-containing protein</fullName>
    </recommendedName>
</protein>
<evidence type="ECO:0000313" key="3">
    <source>
        <dbReference type="EMBL" id="KPV46583.1"/>
    </source>
</evidence>
<name>A0A0P9CUG2_9CHLR</name>
<dbReference type="EMBL" id="LJCR01003541">
    <property type="protein sequence ID" value="KPV46583.1"/>
    <property type="molecule type" value="Genomic_DNA"/>
</dbReference>
<comment type="caution">
    <text evidence="3">The sequence shown here is derived from an EMBL/GenBank/DDBJ whole genome shotgun (WGS) entry which is preliminary data.</text>
</comment>
<evidence type="ECO:0000256" key="1">
    <source>
        <dbReference type="SAM" id="MobiDB-lite"/>
    </source>
</evidence>
<dbReference type="Proteomes" id="UP000050509">
    <property type="component" value="Unassembled WGS sequence"/>
</dbReference>
<reference evidence="3 4" key="1">
    <citation type="submission" date="2015-09" db="EMBL/GenBank/DDBJ databases">
        <title>Draft genome sequence of Kouleothrix aurantiaca JCM 19913.</title>
        <authorList>
            <person name="Hemp J."/>
        </authorList>
    </citation>
    <scope>NUCLEOTIDE SEQUENCE [LARGE SCALE GENOMIC DNA]</scope>
    <source>
        <strain evidence="3 4">COM-B</strain>
    </source>
</reference>
<dbReference type="InterPro" id="IPR051172">
    <property type="entry name" value="Chlamydia_OmcB"/>
</dbReference>
<feature type="non-terminal residue" evidence="3">
    <location>
        <position position="1"/>
    </location>
</feature>
<feature type="region of interest" description="Disordered" evidence="1">
    <location>
        <begin position="102"/>
        <end position="121"/>
    </location>
</feature>
<dbReference type="AlphaFoldDB" id="A0A0P9CUG2"/>
<dbReference type="Pfam" id="PF01345">
    <property type="entry name" value="DUF11"/>
    <property type="match status" value="1"/>
</dbReference>
<dbReference type="InterPro" id="IPR047589">
    <property type="entry name" value="DUF11_rpt"/>
</dbReference>
<dbReference type="Gene3D" id="2.60.40.740">
    <property type="match status" value="1"/>
</dbReference>
<dbReference type="PANTHER" id="PTHR34819:SF3">
    <property type="entry name" value="CELL SURFACE PROTEIN"/>
    <property type="match status" value="1"/>
</dbReference>
<feature type="domain" description="DUF11" evidence="2">
    <location>
        <begin position="2"/>
        <end position="113"/>
    </location>
</feature>
<dbReference type="SUPFAM" id="SSF49401">
    <property type="entry name" value="Bacterial adhesins"/>
    <property type="match status" value="1"/>
</dbReference>
<gene>
    <name evidence="3" type="ORF">SE17_43170</name>
</gene>
<dbReference type="PANTHER" id="PTHR34819">
    <property type="entry name" value="LARGE CYSTEINE-RICH PERIPLASMIC PROTEIN OMCB"/>
    <property type="match status" value="1"/>
</dbReference>
<proteinExistence type="predicted"/>
<accession>A0A0P9CUG2</accession>
<organism evidence="3 4">
    <name type="scientific">Kouleothrix aurantiaca</name>
    <dbReference type="NCBI Taxonomy" id="186479"/>
    <lineage>
        <taxon>Bacteria</taxon>
        <taxon>Bacillati</taxon>
        <taxon>Chloroflexota</taxon>
        <taxon>Chloroflexia</taxon>
        <taxon>Chloroflexales</taxon>
        <taxon>Roseiflexineae</taxon>
        <taxon>Roseiflexaceae</taxon>
        <taxon>Kouleothrix</taxon>
    </lineage>
</organism>
<feature type="non-terminal residue" evidence="3">
    <location>
        <position position="188"/>
    </location>
</feature>
<dbReference type="NCBIfam" id="TIGR01451">
    <property type="entry name" value="B_ant_repeat"/>
    <property type="match status" value="1"/>
</dbReference>
<evidence type="ECO:0000313" key="4">
    <source>
        <dbReference type="Proteomes" id="UP000050509"/>
    </source>
</evidence>
<sequence>DNNNQPSPGDTLIYQITISNSGNTAALGVLYTDTPDANTTLVPGSVQTDAGTVTGGNTGTPPVAVQIGTLAVGSTVTISYRTTINNPLPAGVTRLENQGLVASSNHPPVRTNDPTTPRPDNPAIVIIKAQPELSATKTDTLVSDADLSGAPSAGDTLLYQIAVRNTDNIAAADLTLSHTPDPNTTPVA</sequence>
<dbReference type="InterPro" id="IPR001434">
    <property type="entry name" value="OmcB-like_DUF11"/>
</dbReference>